<keyword evidence="1 2" id="KW-0808">Transferase</keyword>
<evidence type="ECO:0000313" key="3">
    <source>
        <dbReference type="Proteomes" id="UP000634136"/>
    </source>
</evidence>
<sequence>MVVGEKEKEREYMEGLEIISRSIVEAENQEADLGTKIELTPWDLRLFHVEGIQKGLLFHIPNFTDVAFSTVNHLKHSLSSTLHFYPPLAGRLSIDEHHDATCSVSIICNNLGVLFVHAVAHNTSVSHILQPTYVPPILHSFFPLNGVKNHQGTSHPLLAVQVTELVDGVFIGCSMNHCAADGTSFWDFFKSWAQLTRCAGSGTHTIPSNLPSSLLHRWIPDDMNRPIRFPYTKQHNDEGLIVSPSQVPPERMFHFTNQNIAQLKAKANAEVVKLKNDTNNNITISSLQALLSHIWGRVIEHQHLSPEEEVSLKLVIGGRQRMLDPGLAERYFGNVVHGCTLSMKAGELVEGGLGNGALEMNKLIGLHTQEKLMGYYKGWVKNPVFGGGSRKNTLVVSSDPRFDVYGNDFGWGKPVAARCGVANKNDGKITLYAGAEEELTPWDLQLLRVGGIQKGLVFHIPNIKDKDVVFNTLHHLKRSLSSTLHFFPQLAGRLSIEQHVDATCSVFIICNNLGALFVHAAAHNTSVSHILQSTHVPRILASFFPLNGVNNYQGTSNPLLAVQLTELADGVFIGCSMNHCVADGTSFWNFFKCWSQITRHGGTLLPSTSNPHRWFPDAINRPIRFYYTHQNHNTHDHGFISQPPPERVFHFTKQRIAELKAKANAEVKLLKLKNHNTKITISSLQALTSHIWGCVIRHQHLDPQQQVCLMVAIGARQRMLDPPLADNYFGNAMQVSILRMKAGEFAKGGLGNAAMEMNKLIGLYTQEKLKSCYEGWVKKPELYVPEKHTLVISSSPRFDVYGNDFGWGKPVAVRSGVANKFDGKITLFGGTQEGSIDLHVCIANHILEAIAKDAL</sequence>
<dbReference type="PANTHER" id="PTHR31896:SF43">
    <property type="entry name" value="PROTEIN ENHANCED PSEUDOMONAS SUSCEPTIBILITY 1"/>
    <property type="match status" value="1"/>
</dbReference>
<dbReference type="OrthoDB" id="1862401at2759"/>
<dbReference type="Gene3D" id="3.30.559.10">
    <property type="entry name" value="Chloramphenicol acetyltransferase-like domain"/>
    <property type="match status" value="4"/>
</dbReference>
<keyword evidence="3" id="KW-1185">Reference proteome</keyword>
<reference evidence="2" key="1">
    <citation type="submission" date="2020-09" db="EMBL/GenBank/DDBJ databases">
        <title>Genome-Enabled Discovery of Anthraquinone Biosynthesis in Senna tora.</title>
        <authorList>
            <person name="Kang S.-H."/>
            <person name="Pandey R.P."/>
            <person name="Lee C.-M."/>
            <person name="Sim J.-S."/>
            <person name="Jeong J.-T."/>
            <person name="Choi B.-S."/>
            <person name="Jung M."/>
            <person name="Ginzburg D."/>
            <person name="Zhao K."/>
            <person name="Won S.Y."/>
            <person name="Oh T.-J."/>
            <person name="Yu Y."/>
            <person name="Kim N.-H."/>
            <person name="Lee O.R."/>
            <person name="Lee T.-H."/>
            <person name="Bashyal P."/>
            <person name="Kim T.-S."/>
            <person name="Lee W.-H."/>
            <person name="Kawkins C."/>
            <person name="Kim C.-K."/>
            <person name="Kim J.S."/>
            <person name="Ahn B.O."/>
            <person name="Rhee S.Y."/>
            <person name="Sohng J.K."/>
        </authorList>
    </citation>
    <scope>NUCLEOTIDE SEQUENCE</scope>
    <source>
        <tissue evidence="2">Leaf</tissue>
    </source>
</reference>
<protein>
    <submittedName>
        <fullName evidence="2">Putative acetyltransferase</fullName>
    </submittedName>
</protein>
<dbReference type="Proteomes" id="UP000634136">
    <property type="component" value="Unassembled WGS sequence"/>
</dbReference>
<gene>
    <name evidence="2" type="ORF">G2W53_002499</name>
</gene>
<dbReference type="InterPro" id="IPR051283">
    <property type="entry name" value="Sec_Metabolite_Acyltrans"/>
</dbReference>
<dbReference type="Pfam" id="PF02458">
    <property type="entry name" value="Transferase"/>
    <property type="match status" value="2"/>
</dbReference>
<proteinExistence type="predicted"/>
<accession>A0A835CKE2</accession>
<dbReference type="AlphaFoldDB" id="A0A835CKE2"/>
<evidence type="ECO:0000256" key="1">
    <source>
        <dbReference type="ARBA" id="ARBA00022679"/>
    </source>
</evidence>
<comment type="caution">
    <text evidence="2">The sequence shown here is derived from an EMBL/GenBank/DDBJ whole genome shotgun (WGS) entry which is preliminary data.</text>
</comment>
<dbReference type="InterPro" id="IPR023213">
    <property type="entry name" value="CAT-like_dom_sf"/>
</dbReference>
<dbReference type="PANTHER" id="PTHR31896">
    <property type="entry name" value="FAMILY REGULATORY PROTEIN, PUTATIVE (AFU_ORTHOLOGUE AFUA_3G14730)-RELATED"/>
    <property type="match status" value="1"/>
</dbReference>
<dbReference type="GO" id="GO:0016740">
    <property type="term" value="F:transferase activity"/>
    <property type="evidence" value="ECO:0007669"/>
    <property type="project" value="UniProtKB-KW"/>
</dbReference>
<name>A0A835CKE2_9FABA</name>
<evidence type="ECO:0000313" key="2">
    <source>
        <dbReference type="EMBL" id="KAF7845594.1"/>
    </source>
</evidence>
<dbReference type="EMBL" id="JAAIUW010000001">
    <property type="protein sequence ID" value="KAF7845594.1"/>
    <property type="molecule type" value="Genomic_DNA"/>
</dbReference>
<organism evidence="2 3">
    <name type="scientific">Senna tora</name>
    <dbReference type="NCBI Taxonomy" id="362788"/>
    <lineage>
        <taxon>Eukaryota</taxon>
        <taxon>Viridiplantae</taxon>
        <taxon>Streptophyta</taxon>
        <taxon>Embryophyta</taxon>
        <taxon>Tracheophyta</taxon>
        <taxon>Spermatophyta</taxon>
        <taxon>Magnoliopsida</taxon>
        <taxon>eudicotyledons</taxon>
        <taxon>Gunneridae</taxon>
        <taxon>Pentapetalae</taxon>
        <taxon>rosids</taxon>
        <taxon>fabids</taxon>
        <taxon>Fabales</taxon>
        <taxon>Fabaceae</taxon>
        <taxon>Caesalpinioideae</taxon>
        <taxon>Cassia clade</taxon>
        <taxon>Senna</taxon>
    </lineage>
</organism>